<organism evidence="3 4">
    <name type="scientific">Sphingomonas albertensis</name>
    <dbReference type="NCBI Taxonomy" id="2762591"/>
    <lineage>
        <taxon>Bacteria</taxon>
        <taxon>Pseudomonadati</taxon>
        <taxon>Pseudomonadota</taxon>
        <taxon>Alphaproteobacteria</taxon>
        <taxon>Sphingomonadales</taxon>
        <taxon>Sphingomonadaceae</taxon>
        <taxon>Sphingomonas</taxon>
    </lineage>
</organism>
<gene>
    <name evidence="3" type="primary">trbJ</name>
    <name evidence="3" type="ORF">H8S47_05390</name>
</gene>
<feature type="coiled-coil region" evidence="1">
    <location>
        <begin position="44"/>
        <end position="71"/>
    </location>
</feature>
<name>A0ABR7AKY3_9SPHN</name>
<feature type="signal peptide" evidence="2">
    <location>
        <begin position="1"/>
        <end position="28"/>
    </location>
</feature>
<dbReference type="NCBIfam" id="NF010448">
    <property type="entry name" value="PRK13874.1"/>
    <property type="match status" value="1"/>
</dbReference>
<keyword evidence="2" id="KW-0732">Signal</keyword>
<dbReference type="Proteomes" id="UP000597613">
    <property type="component" value="Unassembled WGS sequence"/>
</dbReference>
<accession>A0ABR7AKY3</accession>
<dbReference type="EMBL" id="JACONT010000007">
    <property type="protein sequence ID" value="MBC3941118.1"/>
    <property type="molecule type" value="Genomic_DNA"/>
</dbReference>
<dbReference type="InterPro" id="IPR006311">
    <property type="entry name" value="TAT_signal"/>
</dbReference>
<evidence type="ECO:0000256" key="1">
    <source>
        <dbReference type="SAM" id="Coils"/>
    </source>
</evidence>
<reference evidence="3 4" key="1">
    <citation type="submission" date="2020-08" db="EMBL/GenBank/DDBJ databases">
        <title>Putative novel bacterial strains isolated from necrotic wheat leaf tissues caused by Xanthomonas translucens.</title>
        <authorList>
            <person name="Tambong J.T."/>
        </authorList>
    </citation>
    <scope>NUCLEOTIDE SEQUENCE [LARGE SCALE GENOMIC DNA]</scope>
    <source>
        <strain evidence="4">DOAB 1063</strain>
    </source>
</reference>
<evidence type="ECO:0000313" key="3">
    <source>
        <dbReference type="EMBL" id="MBC3941118.1"/>
    </source>
</evidence>
<dbReference type="PROSITE" id="PS51318">
    <property type="entry name" value="TAT"/>
    <property type="match status" value="1"/>
</dbReference>
<evidence type="ECO:0000256" key="2">
    <source>
        <dbReference type="SAM" id="SignalP"/>
    </source>
</evidence>
<sequence>MKPHILRRTLLAAAAALSVATVSAPAQAQFSGIVYDPTNYAQNVLSAARALEQINNQIQSLQNEATSLINQGRNLTSLPLNQLSELQGQFQRTQQLLGQAQRLAYDVQQVDQLFEQKYRGTNLTGSDRALVDDAKSRWQNSVAAFEDALKVQAGVVGNIDGSRQTMDRLVTASQSADGALQAAQAGNQLIALQSRQLADLTALVAAQGRAQSLDMAQRAAAQAQEQLRRFLIPRTGYVPGNARMFHD</sequence>
<protein>
    <submittedName>
        <fullName evidence="3">P-type conjugative transfer protein TrbJ</fullName>
    </submittedName>
</protein>
<feature type="chain" id="PRO_5046657213" evidence="2">
    <location>
        <begin position="29"/>
        <end position="247"/>
    </location>
</feature>
<comment type="caution">
    <text evidence="3">The sequence shown here is derived from an EMBL/GenBank/DDBJ whole genome shotgun (WGS) entry which is preliminary data.</text>
</comment>
<keyword evidence="4" id="KW-1185">Reference proteome</keyword>
<keyword evidence="1" id="KW-0175">Coiled coil</keyword>
<dbReference type="InterPro" id="IPR014147">
    <property type="entry name" value="T4SS_TrbJ"/>
</dbReference>
<dbReference type="NCBIfam" id="TIGR02780">
    <property type="entry name" value="TrbJ_Ti"/>
    <property type="match status" value="1"/>
</dbReference>
<dbReference type="RefSeq" id="WP_187502887.1">
    <property type="nucleotide sequence ID" value="NZ_CP162536.1"/>
</dbReference>
<proteinExistence type="predicted"/>
<evidence type="ECO:0000313" key="4">
    <source>
        <dbReference type="Proteomes" id="UP000597613"/>
    </source>
</evidence>